<dbReference type="OMA" id="QHMMAFI"/>
<comment type="similarity">
    <text evidence="1">Belongs to the V-ATPase E subunit family.</text>
</comment>
<evidence type="ECO:0000256" key="2">
    <source>
        <dbReference type="ARBA" id="ARBA00022448"/>
    </source>
</evidence>
<keyword evidence="5" id="KW-1185">Reference proteome</keyword>
<dbReference type="Gene3D" id="3.30.2320.30">
    <property type="entry name" value="ATP synthase, E subunit, C-terminal"/>
    <property type="match status" value="1"/>
</dbReference>
<accession>A0A8J5XMA2</accession>
<evidence type="ECO:0008006" key="6">
    <source>
        <dbReference type="Google" id="ProtNLM"/>
    </source>
</evidence>
<dbReference type="OrthoDB" id="10263003at2759"/>
<keyword evidence="3" id="KW-0406">Ion transport</keyword>
<dbReference type="GO" id="GO:0033178">
    <property type="term" value="C:proton-transporting two-sector ATPase complex, catalytic domain"/>
    <property type="evidence" value="ECO:0007669"/>
    <property type="project" value="InterPro"/>
</dbReference>
<dbReference type="HAMAP" id="MF_00311">
    <property type="entry name" value="ATP_synth_E_arch"/>
    <property type="match status" value="1"/>
</dbReference>
<dbReference type="EMBL" id="JAGTXO010000006">
    <property type="protein sequence ID" value="KAG8467563.1"/>
    <property type="molecule type" value="Genomic_DNA"/>
</dbReference>
<evidence type="ECO:0000313" key="4">
    <source>
        <dbReference type="EMBL" id="KAG8467563.1"/>
    </source>
</evidence>
<dbReference type="Pfam" id="PF01991">
    <property type="entry name" value="vATP-synt_E"/>
    <property type="match status" value="1"/>
</dbReference>
<comment type="caution">
    <text evidence="4">The sequence shown here is derived from an EMBL/GenBank/DDBJ whole genome shotgun (WGS) entry which is preliminary data.</text>
</comment>
<dbReference type="Gene3D" id="6.10.250.1620">
    <property type="match status" value="1"/>
</dbReference>
<sequence>MNEDQVQKQIEQMVKFIRQEAVEKAREIHVKAEEEFNIEKLRMVEAEKARIRSEYERKEKDIEVTKRIGQSNHVRAARLSILAERQAQLVGLQEDAKKRLARLAQSDKYSSLLESLIVEGLIRLEGTAVSVRGVTGQANLVKNVLTGAVNKYKAWAEKEKGAAFVKEIDVTFVAEDAIKNSCGGVMLATAGNKIVLDNTLEARLELAMEARLPETRKVLFG</sequence>
<protein>
    <recommendedName>
        <fullName evidence="6">V-type proton ATPase subunit E</fullName>
    </recommendedName>
</protein>
<organism evidence="4 5">
    <name type="scientific">Diacronema lutheri</name>
    <name type="common">Unicellular marine alga</name>
    <name type="synonym">Monochrysis lutheri</name>
    <dbReference type="NCBI Taxonomy" id="2081491"/>
    <lineage>
        <taxon>Eukaryota</taxon>
        <taxon>Haptista</taxon>
        <taxon>Haptophyta</taxon>
        <taxon>Pavlovophyceae</taxon>
        <taxon>Pavlovales</taxon>
        <taxon>Pavlovaceae</taxon>
        <taxon>Diacronema</taxon>
    </lineage>
</organism>
<reference evidence="4" key="1">
    <citation type="submission" date="2021-05" db="EMBL/GenBank/DDBJ databases">
        <title>The genome of the haptophyte Pavlova lutheri (Diacronema luteri, Pavlovales) - a model for lipid biosynthesis in eukaryotic algae.</title>
        <authorList>
            <person name="Hulatt C.J."/>
            <person name="Posewitz M.C."/>
        </authorList>
    </citation>
    <scope>NUCLEOTIDE SEQUENCE</scope>
    <source>
        <strain evidence="4">NIVA-4/92</strain>
    </source>
</reference>
<keyword evidence="2" id="KW-0813">Transport</keyword>
<dbReference type="InterPro" id="IPR002842">
    <property type="entry name" value="ATPase_V1_Esu"/>
</dbReference>
<name>A0A8J5XMA2_DIALT</name>
<dbReference type="PANTHER" id="PTHR45715">
    <property type="entry name" value="ATPASE H+-TRANSPORTING V1 SUBUNIT E1A-RELATED"/>
    <property type="match status" value="1"/>
</dbReference>
<evidence type="ECO:0000256" key="1">
    <source>
        <dbReference type="ARBA" id="ARBA00005901"/>
    </source>
</evidence>
<gene>
    <name evidence="4" type="ORF">KFE25_000879</name>
</gene>
<dbReference type="AlphaFoldDB" id="A0A8J5XMA2"/>
<evidence type="ECO:0000313" key="5">
    <source>
        <dbReference type="Proteomes" id="UP000751190"/>
    </source>
</evidence>
<dbReference type="InterPro" id="IPR038495">
    <property type="entry name" value="ATPase_E_C"/>
</dbReference>
<evidence type="ECO:0000256" key="3">
    <source>
        <dbReference type="ARBA" id="ARBA00023065"/>
    </source>
</evidence>
<dbReference type="Proteomes" id="UP000751190">
    <property type="component" value="Unassembled WGS sequence"/>
</dbReference>
<proteinExistence type="inferred from homology"/>
<dbReference type="GO" id="GO:0046961">
    <property type="term" value="F:proton-transporting ATPase activity, rotational mechanism"/>
    <property type="evidence" value="ECO:0007669"/>
    <property type="project" value="InterPro"/>
</dbReference>
<dbReference type="SUPFAM" id="SSF160527">
    <property type="entry name" value="V-type ATPase subunit E-like"/>
    <property type="match status" value="1"/>
</dbReference>